<evidence type="ECO:0000313" key="3">
    <source>
        <dbReference type="Proteomes" id="UP000239203"/>
    </source>
</evidence>
<dbReference type="AlphaFoldDB" id="A0A2S6GY57"/>
<feature type="compositionally biased region" description="Basic and acidic residues" evidence="1">
    <location>
        <begin position="87"/>
        <end position="97"/>
    </location>
</feature>
<feature type="region of interest" description="Disordered" evidence="1">
    <location>
        <begin position="26"/>
        <end position="143"/>
    </location>
</feature>
<dbReference type="EMBL" id="PTIX01000002">
    <property type="protein sequence ID" value="PPK70091.1"/>
    <property type="molecule type" value="Genomic_DNA"/>
</dbReference>
<evidence type="ECO:0000313" key="2">
    <source>
        <dbReference type="EMBL" id="PPK70091.1"/>
    </source>
</evidence>
<protein>
    <submittedName>
        <fullName evidence="2">Uncharacterized protein</fullName>
    </submittedName>
</protein>
<proteinExistence type="predicted"/>
<sequence>AIQARHHILAQSTRLLQLPRLRSFPHDRGTRARLQRSIGQSPAITGDLTSDHRMMPTQHPADKPKRPPRPQLPRDRLPLLGTQTHPTRHDMISDHPPTKTIARQRIDQLRSRAPTNLRRGKSGGDGQATPPAGQLGRPTHTKQVHPIKAYGRGALRSGGGWDPAAVVGVVGEKCVRWEWGWGFCGGCGVARQEMRWVGAGEFGQSVLRWLGREECWSGSWLDQVAVYGIEAPAVSGCARPATAVPRTTPHSPTD</sequence>
<organism evidence="2 3">
    <name type="scientific">Actinokineospora auranticolor</name>
    <dbReference type="NCBI Taxonomy" id="155976"/>
    <lineage>
        <taxon>Bacteria</taxon>
        <taxon>Bacillati</taxon>
        <taxon>Actinomycetota</taxon>
        <taxon>Actinomycetes</taxon>
        <taxon>Pseudonocardiales</taxon>
        <taxon>Pseudonocardiaceae</taxon>
        <taxon>Actinokineospora</taxon>
    </lineage>
</organism>
<reference evidence="2 3" key="1">
    <citation type="submission" date="2018-02" db="EMBL/GenBank/DDBJ databases">
        <title>Genomic Encyclopedia of Archaeal and Bacterial Type Strains, Phase II (KMG-II): from individual species to whole genera.</title>
        <authorList>
            <person name="Goeker M."/>
        </authorList>
    </citation>
    <scope>NUCLEOTIDE SEQUENCE [LARGE SCALE GENOMIC DNA]</scope>
    <source>
        <strain evidence="2 3">YU 961-1</strain>
    </source>
</reference>
<feature type="compositionally biased region" description="Basic and acidic residues" evidence="1">
    <location>
        <begin position="49"/>
        <end position="65"/>
    </location>
</feature>
<gene>
    <name evidence="2" type="ORF">CLV40_1021</name>
</gene>
<name>A0A2S6GY57_9PSEU</name>
<keyword evidence="3" id="KW-1185">Reference proteome</keyword>
<comment type="caution">
    <text evidence="2">The sequence shown here is derived from an EMBL/GenBank/DDBJ whole genome shotgun (WGS) entry which is preliminary data.</text>
</comment>
<evidence type="ECO:0000256" key="1">
    <source>
        <dbReference type="SAM" id="MobiDB-lite"/>
    </source>
</evidence>
<dbReference type="Proteomes" id="UP000239203">
    <property type="component" value="Unassembled WGS sequence"/>
</dbReference>
<feature type="non-terminal residue" evidence="2">
    <location>
        <position position="1"/>
    </location>
</feature>
<accession>A0A2S6GY57</accession>